<accession>A0A3A6PW59</accession>
<gene>
    <name evidence="1" type="ORF">DM826_01210</name>
</gene>
<comment type="caution">
    <text evidence="1">The sequence shown here is derived from an EMBL/GenBank/DDBJ whole genome shotgun (WGS) entry which is preliminary data.</text>
</comment>
<dbReference type="Proteomes" id="UP000276588">
    <property type="component" value="Unassembled WGS sequence"/>
</dbReference>
<dbReference type="SUPFAM" id="SSF69318">
    <property type="entry name" value="Integrin alpha N-terminal domain"/>
    <property type="match status" value="1"/>
</dbReference>
<dbReference type="Gene3D" id="2.130.10.130">
    <property type="entry name" value="Integrin alpha, N-terminal"/>
    <property type="match status" value="1"/>
</dbReference>
<reference evidence="1 2" key="1">
    <citation type="submission" date="2018-06" db="EMBL/GenBank/DDBJ databases">
        <title>Halonotius sp. F13-13 a new haloarchaeeon isolated from a solar saltern from Isla Cristina, Huelva, Spain.</title>
        <authorList>
            <person name="Duran-Viseras A."/>
            <person name="Sanchez-Porro C."/>
            <person name="Ventosa A."/>
        </authorList>
    </citation>
    <scope>NUCLEOTIDE SEQUENCE [LARGE SCALE GENOMIC DNA]</scope>
    <source>
        <strain evidence="1 2">F13-13</strain>
    </source>
</reference>
<dbReference type="AlphaFoldDB" id="A0A3A6PW59"/>
<dbReference type="OrthoDB" id="221432at2157"/>
<name>A0A3A6PW59_9EURY</name>
<evidence type="ECO:0008006" key="3">
    <source>
        <dbReference type="Google" id="ProtNLM"/>
    </source>
</evidence>
<proteinExistence type="predicted"/>
<protein>
    <recommendedName>
        <fullName evidence="3">Repeat domain-containing protein</fullName>
    </recommendedName>
</protein>
<dbReference type="InterPro" id="IPR028994">
    <property type="entry name" value="Integrin_alpha_N"/>
</dbReference>
<evidence type="ECO:0000313" key="2">
    <source>
        <dbReference type="Proteomes" id="UP000276588"/>
    </source>
</evidence>
<dbReference type="EMBL" id="QKNY01000003">
    <property type="protein sequence ID" value="RJX44758.1"/>
    <property type="molecule type" value="Genomic_DNA"/>
</dbReference>
<organism evidence="1 2">
    <name type="scientific">Halonotius aquaticus</name>
    <dbReference type="NCBI Taxonomy" id="2216978"/>
    <lineage>
        <taxon>Archaea</taxon>
        <taxon>Methanobacteriati</taxon>
        <taxon>Methanobacteriota</taxon>
        <taxon>Stenosarchaea group</taxon>
        <taxon>Halobacteria</taxon>
        <taxon>Halobacteriales</taxon>
        <taxon>Haloferacaceae</taxon>
        <taxon>Halonotius</taxon>
    </lineage>
</organism>
<sequence>MPLSRRRLLCVLGSAATATAGCLGTDESAAPSGPSGSPPARPATATAAYTHLQASGNRLLAGTGNVADASPVEIDVDGRPAWLLATGKTDSYWTIVTSDGVATTHRLSGGDSELVVDHGTIQLPPVGYRTTGPPELIARPADCADHTHPVPIDGGLCYVATNGDVVLWRDASPTRLAVAAPVDARLVAVDDSRLAVYGAKTDRYRHGALGDQTEAGSLAVIDTAAEGVITTVELDAPTVFEGVSPLVADLDGDGETELVTTVADSTDGARIRVYDTGGSEVATGPIYGSGWRHQLCVASFAPDGTRELAVVRKPHVDRTVEFYRLRDDELSVVATREGYSSHTYGSRNLDGGLAGDLDGDGQPELLVPTTDRWTIDALRRTDDGITPAWSFDLDGPLTTNLTGVSLTEGRAAVGAGTADHVRVWQG</sequence>
<evidence type="ECO:0000313" key="1">
    <source>
        <dbReference type="EMBL" id="RJX44758.1"/>
    </source>
</evidence>
<keyword evidence="2" id="KW-1185">Reference proteome</keyword>
<dbReference type="PROSITE" id="PS51257">
    <property type="entry name" value="PROKAR_LIPOPROTEIN"/>
    <property type="match status" value="1"/>
</dbReference>
<dbReference type="RefSeq" id="WP_120100478.1">
    <property type="nucleotide sequence ID" value="NZ_QKNY01000003.1"/>
</dbReference>